<gene>
    <name evidence="3" type="ORF">C7B45_04485</name>
</gene>
<evidence type="ECO:0000259" key="2">
    <source>
        <dbReference type="Pfam" id="PF01370"/>
    </source>
</evidence>
<accession>A0A2T2WLC5</accession>
<evidence type="ECO:0000256" key="1">
    <source>
        <dbReference type="ARBA" id="ARBA00007637"/>
    </source>
</evidence>
<dbReference type="SUPFAM" id="SSF51735">
    <property type="entry name" value="NAD(P)-binding Rossmann-fold domains"/>
    <property type="match status" value="1"/>
</dbReference>
<comment type="caution">
    <text evidence="3">The sequence shown here is derived from an EMBL/GenBank/DDBJ whole genome shotgun (WGS) entry which is preliminary data.</text>
</comment>
<sequence length="308" mass="33812">MRVVVTGGAGFIGSHLVEELVRRDLDVVVVDNLSHGSLKNLSACAHFIQGDVLERDAWLGQIGRADVLIHLAAQISVPWAEAHPEDDVRINVIGTVAMLQAARELQCGEFRFASSAAVYGDNPNIPLAEEALSIPLAYYGLDKQVAEMYIRHEARSGQLRTTILRLANVYGPRQRVNGEGAVIGVFCEALARGQVPRIDGDGQQTRDFIYVKDVARAFCHRLGNVDGSEVYNIGTQKATSVVQIWRTLARLAGKSPEAVRYGPERPGDIRHSRLDVARASDWGFLAEVELEPGLKETYQWFIEDAGLA</sequence>
<evidence type="ECO:0000313" key="3">
    <source>
        <dbReference type="EMBL" id="PSR23038.1"/>
    </source>
</evidence>
<comment type="similarity">
    <text evidence="1">Belongs to the NAD(P)-dependent epimerase/dehydratase family.</text>
</comment>
<dbReference type="Proteomes" id="UP000241848">
    <property type="component" value="Unassembled WGS sequence"/>
</dbReference>
<organism evidence="3 4">
    <name type="scientific">Sulfobacillus acidophilus</name>
    <dbReference type="NCBI Taxonomy" id="53633"/>
    <lineage>
        <taxon>Bacteria</taxon>
        <taxon>Bacillati</taxon>
        <taxon>Bacillota</taxon>
        <taxon>Clostridia</taxon>
        <taxon>Eubacteriales</taxon>
        <taxon>Clostridiales Family XVII. Incertae Sedis</taxon>
        <taxon>Sulfobacillus</taxon>
    </lineage>
</organism>
<dbReference type="Gene3D" id="3.90.25.10">
    <property type="entry name" value="UDP-galactose 4-epimerase, domain 1"/>
    <property type="match status" value="1"/>
</dbReference>
<protein>
    <submittedName>
        <fullName evidence="3">UDP-glucose 4-epimerase</fullName>
    </submittedName>
</protein>
<dbReference type="PANTHER" id="PTHR43000">
    <property type="entry name" value="DTDP-D-GLUCOSE 4,6-DEHYDRATASE-RELATED"/>
    <property type="match status" value="1"/>
</dbReference>
<dbReference type="EMBL" id="PXYV01000009">
    <property type="protein sequence ID" value="PSR23038.1"/>
    <property type="molecule type" value="Genomic_DNA"/>
</dbReference>
<dbReference type="AlphaFoldDB" id="A0A2T2WLC5"/>
<name>A0A2T2WLC5_9FIRM</name>
<feature type="domain" description="NAD-dependent epimerase/dehydratase" evidence="2">
    <location>
        <begin position="3"/>
        <end position="234"/>
    </location>
</feature>
<dbReference type="Pfam" id="PF01370">
    <property type="entry name" value="Epimerase"/>
    <property type="match status" value="1"/>
</dbReference>
<evidence type="ECO:0000313" key="4">
    <source>
        <dbReference type="Proteomes" id="UP000241848"/>
    </source>
</evidence>
<proteinExistence type="inferred from homology"/>
<dbReference type="InterPro" id="IPR001509">
    <property type="entry name" value="Epimerase_deHydtase"/>
</dbReference>
<dbReference type="Gene3D" id="3.40.50.720">
    <property type="entry name" value="NAD(P)-binding Rossmann-like Domain"/>
    <property type="match status" value="1"/>
</dbReference>
<dbReference type="InterPro" id="IPR036291">
    <property type="entry name" value="NAD(P)-bd_dom_sf"/>
</dbReference>
<reference evidence="3 4" key="1">
    <citation type="journal article" date="2014" name="BMC Genomics">
        <title>Comparison of environmental and isolate Sulfobacillus genomes reveals diverse carbon, sulfur, nitrogen, and hydrogen metabolisms.</title>
        <authorList>
            <person name="Justice N.B."/>
            <person name="Norman A."/>
            <person name="Brown C.T."/>
            <person name="Singh A."/>
            <person name="Thomas B.C."/>
            <person name="Banfield J.F."/>
        </authorList>
    </citation>
    <scope>NUCLEOTIDE SEQUENCE [LARGE SCALE GENOMIC DNA]</scope>
    <source>
        <strain evidence="3">AMDSBA3</strain>
    </source>
</reference>